<dbReference type="GeneID" id="19319480"/>
<organism evidence="1 2">
    <name type="scientific">Pseudozyma flocculosa PF-1</name>
    <dbReference type="NCBI Taxonomy" id="1277687"/>
    <lineage>
        <taxon>Eukaryota</taxon>
        <taxon>Fungi</taxon>
        <taxon>Dikarya</taxon>
        <taxon>Basidiomycota</taxon>
        <taxon>Ustilaginomycotina</taxon>
        <taxon>Ustilaginomycetes</taxon>
        <taxon>Ustilaginales</taxon>
        <taxon>Ustilaginaceae</taxon>
        <taxon>Pseudozyma</taxon>
    </lineage>
</organism>
<proteinExistence type="predicted"/>
<evidence type="ECO:0000313" key="2">
    <source>
        <dbReference type="Proteomes" id="UP000053664"/>
    </source>
</evidence>
<dbReference type="AlphaFoldDB" id="A0A061H548"/>
<dbReference type="HOGENOM" id="CLU_1082301_0_0_1"/>
<gene>
    <name evidence="1" type="ORF">PFL1_05387</name>
</gene>
<dbReference type="EMBL" id="KE361641">
    <property type="protein sequence ID" value="EPQ27105.1"/>
    <property type="molecule type" value="Genomic_DNA"/>
</dbReference>
<dbReference type="Proteomes" id="UP000053664">
    <property type="component" value="Unassembled WGS sequence"/>
</dbReference>
<sequence>MPLCLLLLDREALEPPAAHLKSWKDLPGWPVEPSPARPVRSATPLHASATNYCPLASDPAQGTAWPSRLPGDVICMRAARLSNTHGPLSMLTRTELCVDTHAREKARMPPRRPALSLGERSAKPPGCPLIRRIFPLPSVSCRGPVMAKLTPATCFQTGKLAGWQADRQVRPQGELHHGAVAGVKLSGTGNCRRPLPAAYSRTQRRAASHVAPLGRSPTTTCCSDRAAWPPRIRVHLQHRLPRRPATELSALWRCVQD</sequence>
<accession>A0A061H548</accession>
<dbReference type="KEGG" id="pfp:PFL1_05387"/>
<dbReference type="RefSeq" id="XP_007881110.1">
    <property type="nucleotide sequence ID" value="XM_007882919.1"/>
</dbReference>
<evidence type="ECO:0000313" key="1">
    <source>
        <dbReference type="EMBL" id="EPQ27105.1"/>
    </source>
</evidence>
<reference evidence="1 2" key="1">
    <citation type="journal article" date="2013" name="Plant Cell">
        <title>The transition from a phytopathogenic smut ancestor to an anamorphic biocontrol agent deciphered by comparative whole-genome analysis.</title>
        <authorList>
            <person name="Lefebvre F."/>
            <person name="Joly D.L."/>
            <person name="Labbe C."/>
            <person name="Teichmann B."/>
            <person name="Linning R."/>
            <person name="Belzile F."/>
            <person name="Bakkeren G."/>
            <person name="Belanger R.R."/>
        </authorList>
    </citation>
    <scope>NUCLEOTIDE SEQUENCE [LARGE SCALE GENOMIC DNA]</scope>
    <source>
        <strain evidence="1 2">PF-1</strain>
    </source>
</reference>
<protein>
    <submittedName>
        <fullName evidence="1">Uncharacterized protein</fullName>
    </submittedName>
</protein>
<name>A0A061H548_9BASI</name>